<keyword evidence="4" id="KW-0408">Iron</keyword>
<evidence type="ECO:0000313" key="6">
    <source>
        <dbReference type="EMBL" id="MFG3016322.1"/>
    </source>
</evidence>
<protein>
    <submittedName>
        <fullName evidence="6">Guanitoxin biosynthesis L-enduracididine beta-hydroxylase GntD</fullName>
    </submittedName>
</protein>
<dbReference type="SUPFAM" id="SSF51197">
    <property type="entry name" value="Clavaminate synthase-like"/>
    <property type="match status" value="1"/>
</dbReference>
<keyword evidence="2" id="KW-0479">Metal-binding</keyword>
<gene>
    <name evidence="6" type="primary">gntD</name>
    <name evidence="6" type="ORF">ACGFZB_38965</name>
</gene>
<evidence type="ECO:0000256" key="4">
    <source>
        <dbReference type="ARBA" id="ARBA00023004"/>
    </source>
</evidence>
<evidence type="ECO:0000313" key="7">
    <source>
        <dbReference type="Proteomes" id="UP001604267"/>
    </source>
</evidence>
<evidence type="ECO:0000256" key="3">
    <source>
        <dbReference type="ARBA" id="ARBA00023002"/>
    </source>
</evidence>
<name>A0ABW7BGK6_9ACTN</name>
<comment type="caution">
    <text evidence="6">The sequence shown here is derived from an EMBL/GenBank/DDBJ whole genome shotgun (WGS) entry which is preliminary data.</text>
</comment>
<dbReference type="InterPro" id="IPR053447">
    <property type="entry name" value="Alpha-KG_dependent_hydroxylase"/>
</dbReference>
<dbReference type="Pfam" id="PF02668">
    <property type="entry name" value="TauD"/>
    <property type="match status" value="1"/>
</dbReference>
<evidence type="ECO:0000256" key="1">
    <source>
        <dbReference type="ARBA" id="ARBA00008425"/>
    </source>
</evidence>
<dbReference type="InterPro" id="IPR014503">
    <property type="entry name" value="Clavaminate_syn-like"/>
</dbReference>
<feature type="domain" description="TauD/TfdA-like" evidence="5">
    <location>
        <begin position="276"/>
        <end position="336"/>
    </location>
</feature>
<dbReference type="NCBIfam" id="NF041363">
    <property type="entry name" value="GntD_guanitoxin"/>
    <property type="match status" value="1"/>
</dbReference>
<dbReference type="InterPro" id="IPR003819">
    <property type="entry name" value="TauD/TfdA-like"/>
</dbReference>
<dbReference type="RefSeq" id="WP_392825003.1">
    <property type="nucleotide sequence ID" value="NZ_JBICYV010000028.1"/>
</dbReference>
<proteinExistence type="inferred from homology"/>
<evidence type="ECO:0000256" key="2">
    <source>
        <dbReference type="ARBA" id="ARBA00022723"/>
    </source>
</evidence>
<dbReference type="Gene3D" id="3.60.130.10">
    <property type="entry name" value="Clavaminate synthase-like"/>
    <property type="match status" value="1"/>
</dbReference>
<dbReference type="PIRSF" id="PIRSF019543">
    <property type="entry name" value="Clavaminate_syn"/>
    <property type="match status" value="1"/>
</dbReference>
<reference evidence="6 7" key="1">
    <citation type="submission" date="2024-10" db="EMBL/GenBank/DDBJ databases">
        <title>The Natural Products Discovery Center: Release of the First 8490 Sequenced Strains for Exploring Actinobacteria Biosynthetic Diversity.</title>
        <authorList>
            <person name="Kalkreuter E."/>
            <person name="Kautsar S.A."/>
            <person name="Yang D."/>
            <person name="Bader C.D."/>
            <person name="Teijaro C.N."/>
            <person name="Fluegel L."/>
            <person name="Davis C.M."/>
            <person name="Simpson J.R."/>
            <person name="Lauterbach L."/>
            <person name="Steele A.D."/>
            <person name="Gui C."/>
            <person name="Meng S."/>
            <person name="Li G."/>
            <person name="Viehrig K."/>
            <person name="Ye F."/>
            <person name="Su P."/>
            <person name="Kiefer A.F."/>
            <person name="Nichols A."/>
            <person name="Cepeda A.J."/>
            <person name="Yan W."/>
            <person name="Fan B."/>
            <person name="Jiang Y."/>
            <person name="Adhikari A."/>
            <person name="Zheng C.-J."/>
            <person name="Schuster L."/>
            <person name="Cowan T.M."/>
            <person name="Smanski M.J."/>
            <person name="Chevrette M.G."/>
            <person name="De Carvalho L.P.S."/>
            <person name="Shen B."/>
        </authorList>
    </citation>
    <scope>NUCLEOTIDE SEQUENCE [LARGE SCALE GENOMIC DNA]</scope>
    <source>
        <strain evidence="6 7">NPDC048320</strain>
    </source>
</reference>
<dbReference type="EMBL" id="JBICYV010000028">
    <property type="protein sequence ID" value="MFG3016322.1"/>
    <property type="molecule type" value="Genomic_DNA"/>
</dbReference>
<evidence type="ECO:0000259" key="5">
    <source>
        <dbReference type="Pfam" id="PF02668"/>
    </source>
</evidence>
<comment type="similarity">
    <text evidence="1">Belongs to the clavaminate synthase family.</text>
</comment>
<accession>A0ABW7BGK6</accession>
<dbReference type="Proteomes" id="UP001604267">
    <property type="component" value="Unassembled WGS sequence"/>
</dbReference>
<keyword evidence="7" id="KW-1185">Reference proteome</keyword>
<keyword evidence="3" id="KW-0560">Oxidoreductase</keyword>
<organism evidence="6 7">
    <name type="scientific">Streptomyces cinerochromogenes</name>
    <dbReference type="NCBI Taxonomy" id="66422"/>
    <lineage>
        <taxon>Bacteria</taxon>
        <taxon>Bacillati</taxon>
        <taxon>Actinomycetota</taxon>
        <taxon>Actinomycetes</taxon>
        <taxon>Kitasatosporales</taxon>
        <taxon>Streptomycetaceae</taxon>
        <taxon>Streptomyces</taxon>
    </lineage>
</organism>
<sequence>MPIPHASPHPGPPVTDPGADGFVHRCVLTDTEAEQALDLAHQCLREYGRVDDPRFLAEAGVLAHTLPRRARRTLLAACRDSDRAVTVISGNHVDSGALGPTPAGWQAADTPASQPYAFLLMLFGALLGDTITWRTQQAGRMVGDVVPTEGMEHSLISASSHSELSWHTEDAFSPYRADWVGLLCLRNADLTPTTLAVPDLCTAPEGVVDVLRRRRFFVVPDNAHAGASADGTGTGDVTDALTDVALARRSPPPVALVSGPAQAPVVRVDRDFTSVAPGDGEAARALDWLIAHLDANLRELPLAPGDIAFIDNRNAVHGRRPFHPRYNGTDRWLKRVNIVRDLRRTRPGRASAVSRTIG</sequence>
<dbReference type="InterPro" id="IPR042098">
    <property type="entry name" value="TauD-like_sf"/>
</dbReference>